<evidence type="ECO:0000313" key="1">
    <source>
        <dbReference type="EMBL" id="TXB63679.1"/>
    </source>
</evidence>
<organism evidence="1 2">
    <name type="scientific">Vicingus serpentipes</name>
    <dbReference type="NCBI Taxonomy" id="1926625"/>
    <lineage>
        <taxon>Bacteria</taxon>
        <taxon>Pseudomonadati</taxon>
        <taxon>Bacteroidota</taxon>
        <taxon>Flavobacteriia</taxon>
        <taxon>Flavobacteriales</taxon>
        <taxon>Vicingaceae</taxon>
        <taxon>Vicingus</taxon>
    </lineage>
</organism>
<sequence length="409" mass="47676">MNYYLQKYSVKPQLLKNQVNSNLGIIVVIPCYNEPNLIASLDSLYDCHLPNCWVEVIVVINSAENADELVREQNKQTIEEASKWKKENSKKGIDFYFIDEPNLPQKDAGVGLARKIGMDEAVIRFEQINKPDGIIICFDADATCEQNYLVEIEKHFKNNPKTPGCSIHFEHPLKGDKYPDYIYKGIEEYELHLRYYKNGLKFCGLPYAFHTIGSSMAVRNSVYQKQNGMNKRKAGEDFYFLQKIIPLGNFTEITTTKVIPSPRMSDRVPFGTGKAMQNYLDNQQKEHLSYSIKSFIDLKQFCEKVPELYISNNVEFPQSVKDYLAEINFKGNLEKIKKNSPTQIHFIKLFFNWFNAFKVLKYMHFARDNYYPDVLVTEAANDLLLLLGYKKQKEQELLVFYREMDRKLN</sequence>
<dbReference type="EMBL" id="VOOS01000007">
    <property type="protein sequence ID" value="TXB63679.1"/>
    <property type="molecule type" value="Genomic_DNA"/>
</dbReference>
<accession>A0A5C6RNZ5</accession>
<dbReference type="GO" id="GO:0016740">
    <property type="term" value="F:transferase activity"/>
    <property type="evidence" value="ECO:0007669"/>
    <property type="project" value="UniProtKB-KW"/>
</dbReference>
<gene>
    <name evidence="1" type="ORF">FRY74_12465</name>
</gene>
<name>A0A5C6RNZ5_9FLAO</name>
<dbReference type="Proteomes" id="UP000321721">
    <property type="component" value="Unassembled WGS sequence"/>
</dbReference>
<dbReference type="SUPFAM" id="SSF53448">
    <property type="entry name" value="Nucleotide-diphospho-sugar transferases"/>
    <property type="match status" value="1"/>
</dbReference>
<dbReference type="RefSeq" id="WP_147102113.1">
    <property type="nucleotide sequence ID" value="NZ_VOOS01000007.1"/>
</dbReference>
<protein>
    <submittedName>
        <fullName evidence="1">Glycosyltransferase family 2 protein</fullName>
    </submittedName>
</protein>
<dbReference type="CDD" id="cd00761">
    <property type="entry name" value="Glyco_tranf_GTA_type"/>
    <property type="match status" value="1"/>
</dbReference>
<comment type="caution">
    <text evidence="1">The sequence shown here is derived from an EMBL/GenBank/DDBJ whole genome shotgun (WGS) entry which is preliminary data.</text>
</comment>
<reference evidence="1 2" key="1">
    <citation type="submission" date="2019-08" db="EMBL/GenBank/DDBJ databases">
        <title>Genome of Vicingus serpentipes NCIMB 15042.</title>
        <authorList>
            <person name="Bowman J.P."/>
        </authorList>
    </citation>
    <scope>NUCLEOTIDE SEQUENCE [LARGE SCALE GENOMIC DNA]</scope>
    <source>
        <strain evidence="1 2">NCIMB 15042</strain>
    </source>
</reference>
<proteinExistence type="predicted"/>
<dbReference type="AlphaFoldDB" id="A0A5C6RNZ5"/>
<evidence type="ECO:0000313" key="2">
    <source>
        <dbReference type="Proteomes" id="UP000321721"/>
    </source>
</evidence>
<dbReference type="Gene3D" id="3.90.550.10">
    <property type="entry name" value="Spore Coat Polysaccharide Biosynthesis Protein SpsA, Chain A"/>
    <property type="match status" value="1"/>
</dbReference>
<dbReference type="InterPro" id="IPR029044">
    <property type="entry name" value="Nucleotide-diphossugar_trans"/>
</dbReference>
<keyword evidence="1" id="KW-0808">Transferase</keyword>
<keyword evidence="2" id="KW-1185">Reference proteome</keyword>
<dbReference type="OrthoDB" id="1142396at2"/>